<evidence type="ECO:0000313" key="3">
    <source>
        <dbReference type="Proteomes" id="UP001189429"/>
    </source>
</evidence>
<reference evidence="2" key="1">
    <citation type="submission" date="2023-10" db="EMBL/GenBank/DDBJ databases">
        <authorList>
            <person name="Chen Y."/>
            <person name="Shah S."/>
            <person name="Dougan E. K."/>
            <person name="Thang M."/>
            <person name="Chan C."/>
        </authorList>
    </citation>
    <scope>NUCLEOTIDE SEQUENCE [LARGE SCALE GENOMIC DNA]</scope>
</reference>
<organism evidence="2 3">
    <name type="scientific">Prorocentrum cordatum</name>
    <dbReference type="NCBI Taxonomy" id="2364126"/>
    <lineage>
        <taxon>Eukaryota</taxon>
        <taxon>Sar</taxon>
        <taxon>Alveolata</taxon>
        <taxon>Dinophyceae</taxon>
        <taxon>Prorocentrales</taxon>
        <taxon>Prorocentraceae</taxon>
        <taxon>Prorocentrum</taxon>
    </lineage>
</organism>
<proteinExistence type="predicted"/>
<dbReference type="EMBL" id="CAUYUJ010010924">
    <property type="protein sequence ID" value="CAK0830527.1"/>
    <property type="molecule type" value="Genomic_DNA"/>
</dbReference>
<sequence length="456" mass="49680">MLWLTFTATSHAPSRPGALDLRRDGGAGAVESWNLSVRFRRERFSAWRGPDGYRECKDRQSHSFFCLFPNVVLPTCTALQCGDCAPCPELGLGSLLWLGAGIGLASAATGAAAGCAFGAVACSLWPRPAPSGLAAWAGGTQTLDAKYAQVLVPYPDDENGLAWHHRVLLNHIAAGRWACPAPDLQLQIHDHNEQRRKVLSRRAPFPANVAAASYAFDVDRVTGPQLEEVVAQAKVQAVILAEGGFGDSEVERRVVYQVGDEHFGKEVPDDVLVDGLRFVSFGSLGAVDRLGAKRFVEQVREDKLDEWKEMFEQSEGDSRTRGIRRKRGERNLAISDAEEPFTEETFEDWPFPPPRATKECLEAVRDGPGSMESGVSDGAAALHELRDNAEAQRQAHQVDQLNAPNLERFKQLVHRQIHIDMAAETNAKHPDYAGLDPVMGGPNAESGAAARESVGD</sequence>
<gene>
    <name evidence="2" type="ORF">PCOR1329_LOCUS29159</name>
</gene>
<evidence type="ECO:0000313" key="2">
    <source>
        <dbReference type="EMBL" id="CAK0830527.1"/>
    </source>
</evidence>
<protein>
    <submittedName>
        <fullName evidence="2">Uncharacterized protein</fullName>
    </submittedName>
</protein>
<name>A0ABN9SEP4_9DINO</name>
<evidence type="ECO:0000256" key="1">
    <source>
        <dbReference type="SAM" id="MobiDB-lite"/>
    </source>
</evidence>
<dbReference type="Proteomes" id="UP001189429">
    <property type="component" value="Unassembled WGS sequence"/>
</dbReference>
<comment type="caution">
    <text evidence="2">The sequence shown here is derived from an EMBL/GenBank/DDBJ whole genome shotgun (WGS) entry which is preliminary data.</text>
</comment>
<keyword evidence="3" id="KW-1185">Reference proteome</keyword>
<feature type="region of interest" description="Disordered" evidence="1">
    <location>
        <begin position="428"/>
        <end position="456"/>
    </location>
</feature>
<accession>A0ABN9SEP4</accession>